<dbReference type="InterPro" id="IPR004635">
    <property type="entry name" value="Pept_S49_SppA"/>
</dbReference>
<comment type="similarity">
    <text evidence="2">Belongs to the peptidase S49 family.</text>
</comment>
<keyword evidence="11" id="KW-1185">Reference proteome</keyword>
<dbReference type="Proteomes" id="UP000295531">
    <property type="component" value="Unassembled WGS sequence"/>
</dbReference>
<dbReference type="GO" id="GO:0008236">
    <property type="term" value="F:serine-type peptidase activity"/>
    <property type="evidence" value="ECO:0007669"/>
    <property type="project" value="UniProtKB-KW"/>
</dbReference>
<keyword evidence="4" id="KW-0378">Hydrolase</keyword>
<feature type="domain" description="Peptidase S49" evidence="9">
    <location>
        <begin position="134"/>
        <end position="286"/>
    </location>
</feature>
<dbReference type="CDD" id="cd07018">
    <property type="entry name" value="S49_SppA_67K_type"/>
    <property type="match status" value="1"/>
</dbReference>
<keyword evidence="8" id="KW-1133">Transmembrane helix</keyword>
<dbReference type="PIRSF" id="PIRSF001217">
    <property type="entry name" value="Protease_4_SppA"/>
    <property type="match status" value="1"/>
</dbReference>
<comment type="caution">
    <text evidence="10">The sequence shown here is derived from an EMBL/GenBank/DDBJ whole genome shotgun (WGS) entry which is preliminary data.</text>
</comment>
<dbReference type="PANTHER" id="PTHR33209">
    <property type="entry name" value="PROTEASE 4"/>
    <property type="match status" value="1"/>
</dbReference>
<evidence type="ECO:0000256" key="4">
    <source>
        <dbReference type="ARBA" id="ARBA00022801"/>
    </source>
</evidence>
<dbReference type="InterPro" id="IPR002142">
    <property type="entry name" value="Peptidase_S49"/>
</dbReference>
<protein>
    <submittedName>
        <fullName evidence="10">Signal peptide peptidase A</fullName>
    </submittedName>
</protein>
<dbReference type="PANTHER" id="PTHR33209:SF1">
    <property type="entry name" value="PEPTIDASE S49 DOMAIN-CONTAINING PROTEIN"/>
    <property type="match status" value="1"/>
</dbReference>
<feature type="active site" description="Nucleophile" evidence="7">
    <location>
        <position position="410"/>
    </location>
</feature>
<proteinExistence type="inferred from homology"/>
<reference evidence="10 11" key="1">
    <citation type="submission" date="2019-03" db="EMBL/GenBank/DDBJ databases">
        <title>Freshwater and sediment microbial communities from various areas in North America, analyzing microbe dynamics in response to fracking.</title>
        <authorList>
            <person name="Lamendella R."/>
        </authorList>
    </citation>
    <scope>NUCLEOTIDE SEQUENCE [LARGE SCALE GENOMIC DNA]</scope>
    <source>
        <strain evidence="10 11">18_TX</strain>
    </source>
</reference>
<evidence type="ECO:0000256" key="7">
    <source>
        <dbReference type="PIRSR" id="PIRSR001217-1"/>
    </source>
</evidence>
<evidence type="ECO:0000313" key="10">
    <source>
        <dbReference type="EMBL" id="TDP40766.1"/>
    </source>
</evidence>
<dbReference type="Gene3D" id="3.90.226.10">
    <property type="entry name" value="2-enoyl-CoA Hydratase, Chain A, domain 1"/>
    <property type="match status" value="3"/>
</dbReference>
<dbReference type="NCBIfam" id="TIGR00705">
    <property type="entry name" value="SppA_67K"/>
    <property type="match status" value="1"/>
</dbReference>
<accession>A0A4R6PQX3</accession>
<evidence type="ECO:0000256" key="5">
    <source>
        <dbReference type="ARBA" id="ARBA00022825"/>
    </source>
</evidence>
<feature type="domain" description="Peptidase S49" evidence="9">
    <location>
        <begin position="393"/>
        <end position="543"/>
    </location>
</feature>
<dbReference type="OrthoDB" id="9764363at2"/>
<feature type="transmembrane region" description="Helical" evidence="8">
    <location>
        <begin position="20"/>
        <end position="39"/>
    </location>
</feature>
<evidence type="ECO:0000256" key="3">
    <source>
        <dbReference type="ARBA" id="ARBA00022670"/>
    </source>
</evidence>
<keyword evidence="5" id="KW-0720">Serine protease</keyword>
<keyword evidence="6 8" id="KW-0472">Membrane</keyword>
<dbReference type="InterPro" id="IPR047217">
    <property type="entry name" value="S49_SppA_67K_type_N"/>
</dbReference>
<evidence type="ECO:0000313" key="11">
    <source>
        <dbReference type="Proteomes" id="UP000295531"/>
    </source>
</evidence>
<dbReference type="Pfam" id="PF01343">
    <property type="entry name" value="Peptidase_S49"/>
    <property type="match status" value="2"/>
</dbReference>
<dbReference type="InterPro" id="IPR029045">
    <property type="entry name" value="ClpP/crotonase-like_dom_sf"/>
</dbReference>
<dbReference type="NCBIfam" id="TIGR00706">
    <property type="entry name" value="SppA_dom"/>
    <property type="match status" value="1"/>
</dbReference>
<dbReference type="InterPro" id="IPR004634">
    <property type="entry name" value="Pept_S49_pIV"/>
</dbReference>
<dbReference type="AlphaFoldDB" id="A0A4R6PQX3"/>
<evidence type="ECO:0000256" key="2">
    <source>
        <dbReference type="ARBA" id="ARBA00008683"/>
    </source>
</evidence>
<dbReference type="CDD" id="cd07023">
    <property type="entry name" value="S49_Sppa_N_C"/>
    <property type="match status" value="1"/>
</dbReference>
<evidence type="ECO:0000256" key="6">
    <source>
        <dbReference type="ARBA" id="ARBA00023136"/>
    </source>
</evidence>
<evidence type="ECO:0000259" key="9">
    <source>
        <dbReference type="Pfam" id="PF01343"/>
    </source>
</evidence>
<evidence type="ECO:0000256" key="1">
    <source>
        <dbReference type="ARBA" id="ARBA00004370"/>
    </source>
</evidence>
<organism evidence="10 11">
    <name type="scientific">Idiomarina aquatica</name>
    <dbReference type="NCBI Taxonomy" id="1327752"/>
    <lineage>
        <taxon>Bacteria</taxon>
        <taxon>Pseudomonadati</taxon>
        <taxon>Pseudomonadota</taxon>
        <taxon>Gammaproteobacteria</taxon>
        <taxon>Alteromonadales</taxon>
        <taxon>Idiomarinaceae</taxon>
        <taxon>Idiomarina</taxon>
    </lineage>
</organism>
<feature type="active site" description="Proton donor/acceptor" evidence="7">
    <location>
        <position position="202"/>
    </location>
</feature>
<dbReference type="SUPFAM" id="SSF52096">
    <property type="entry name" value="ClpP/crotonase"/>
    <property type="match status" value="2"/>
</dbReference>
<dbReference type="Gene3D" id="6.20.330.10">
    <property type="match status" value="1"/>
</dbReference>
<sequence>MRFLGSMFRYLWRFINAIRVILLNIVFFALLIGFIAVLMQEEDPVEVPDNGILVLNPQGILVEEKTYIDPVDQFFNKAFGAEDPVPEVLLSDVVDALEKAKTDERIGAVFLDVSGLFPSGINKLQRVATALEEFKTTNKPVIAAADYYAQYQYFLASHADTVYLNPLGSVAFDGFEYGGIYFNDMLTKLKLKPHVFKVGSYKSAVEPFIRNSMSDEAREANAFLYDELWQQFKQTVVNQRDIDNAVIDGKLDPYMAAFEAADANMARMALDVNFVDALKTRAEVRNELINLAGLDVDKDTYRHVAFANYVREGNGEQSASMPGKDKPQVAVVVARGQIVNGSRQAGMIGGDSTAELIRKAREDENTKAIVLRIDSPGGSGFASEIIRQEVLQAKAQGLPVIASMSSVAASGGYWIAADADQIWAAPSTITGSIGVFGLMVTAEDSAEALGIYSDSFSTTELPSINALEGITDAQKDLLQRSTEQFYDYFLEVVANARDMTKDQVDAVAQGRIWTGTQAQQRGLVDFLGNFDDAVTAAAEAAGLESYEVNTVKQSLSPQQQFFAELMGDATVGALLSSSSPEPQHWLMGTVNTVLQQSKALQNFNDPKNIYSYCALCVQPR</sequence>
<gene>
    <name evidence="10" type="ORF">DEU29_101316</name>
</gene>
<keyword evidence="8" id="KW-0812">Transmembrane</keyword>
<dbReference type="RefSeq" id="WP_133538471.1">
    <property type="nucleotide sequence ID" value="NZ_SNXI01000001.1"/>
</dbReference>
<dbReference type="GO" id="GO:0016020">
    <property type="term" value="C:membrane"/>
    <property type="evidence" value="ECO:0007669"/>
    <property type="project" value="UniProtKB-SubCell"/>
</dbReference>
<dbReference type="GO" id="GO:0006465">
    <property type="term" value="P:signal peptide processing"/>
    <property type="evidence" value="ECO:0007669"/>
    <property type="project" value="InterPro"/>
</dbReference>
<dbReference type="InterPro" id="IPR047272">
    <property type="entry name" value="S49_SppA_C"/>
</dbReference>
<comment type="subcellular location">
    <subcellularLocation>
        <location evidence="1">Membrane</location>
    </subcellularLocation>
</comment>
<name>A0A4R6PQX3_9GAMM</name>
<dbReference type="EMBL" id="SNXI01000001">
    <property type="protein sequence ID" value="TDP40766.1"/>
    <property type="molecule type" value="Genomic_DNA"/>
</dbReference>
<evidence type="ECO:0000256" key="8">
    <source>
        <dbReference type="SAM" id="Phobius"/>
    </source>
</evidence>
<keyword evidence="3" id="KW-0645">Protease</keyword>